<evidence type="ECO:0000256" key="1">
    <source>
        <dbReference type="SAM" id="MobiDB-lite"/>
    </source>
</evidence>
<evidence type="ECO:0000313" key="3">
    <source>
        <dbReference type="Proteomes" id="UP000007879"/>
    </source>
</evidence>
<protein>
    <submittedName>
        <fullName evidence="2">Uncharacterized protein</fullName>
    </submittedName>
</protein>
<organism evidence="2 3">
    <name type="scientific">Amphimedon queenslandica</name>
    <name type="common">Sponge</name>
    <dbReference type="NCBI Taxonomy" id="400682"/>
    <lineage>
        <taxon>Eukaryota</taxon>
        <taxon>Metazoa</taxon>
        <taxon>Porifera</taxon>
        <taxon>Demospongiae</taxon>
        <taxon>Heteroscleromorpha</taxon>
        <taxon>Haplosclerida</taxon>
        <taxon>Niphatidae</taxon>
        <taxon>Amphimedon</taxon>
    </lineage>
</organism>
<reference evidence="3" key="1">
    <citation type="journal article" date="2010" name="Nature">
        <title>The Amphimedon queenslandica genome and the evolution of animal complexity.</title>
        <authorList>
            <person name="Srivastava M."/>
            <person name="Simakov O."/>
            <person name="Chapman J."/>
            <person name="Fahey B."/>
            <person name="Gauthier M.E."/>
            <person name="Mitros T."/>
            <person name="Richards G.S."/>
            <person name="Conaco C."/>
            <person name="Dacre M."/>
            <person name="Hellsten U."/>
            <person name="Larroux C."/>
            <person name="Putnam N.H."/>
            <person name="Stanke M."/>
            <person name="Adamska M."/>
            <person name="Darling A."/>
            <person name="Degnan S.M."/>
            <person name="Oakley T.H."/>
            <person name="Plachetzki D.C."/>
            <person name="Zhai Y."/>
            <person name="Adamski M."/>
            <person name="Calcino A."/>
            <person name="Cummins S.F."/>
            <person name="Goodstein D.M."/>
            <person name="Harris C."/>
            <person name="Jackson D.J."/>
            <person name="Leys S.P."/>
            <person name="Shu S."/>
            <person name="Woodcroft B.J."/>
            <person name="Vervoort M."/>
            <person name="Kosik K.S."/>
            <person name="Manning G."/>
            <person name="Degnan B.M."/>
            <person name="Rokhsar D.S."/>
        </authorList>
    </citation>
    <scope>NUCLEOTIDE SEQUENCE [LARGE SCALE GENOMIC DNA]</scope>
</reference>
<evidence type="ECO:0000313" key="2">
    <source>
        <dbReference type="EnsemblMetazoa" id="XP_019856413.1"/>
    </source>
</evidence>
<dbReference type="RefSeq" id="XP_019856413.1">
    <property type="nucleotide sequence ID" value="XM_020000854.1"/>
</dbReference>
<dbReference type="GO" id="GO:0001164">
    <property type="term" value="F:RNA polymerase I core promoter sequence-specific DNA binding"/>
    <property type="evidence" value="ECO:0007669"/>
    <property type="project" value="TreeGrafter"/>
</dbReference>
<feature type="compositionally biased region" description="Basic and acidic residues" evidence="1">
    <location>
        <begin position="729"/>
        <end position="739"/>
    </location>
</feature>
<dbReference type="InterPro" id="IPR036322">
    <property type="entry name" value="WD40_repeat_dom_sf"/>
</dbReference>
<keyword evidence="3" id="KW-1185">Reference proteome</keyword>
<name>A0AAN0JIC4_AMPQE</name>
<dbReference type="PANTHER" id="PTHR15319">
    <property type="entry name" value="TATA BOX-BINDING PROTEIN ASSOCIATED FACTOR RNA POLYMERASE I SUBUNIT C"/>
    <property type="match status" value="1"/>
</dbReference>
<dbReference type="AlphaFoldDB" id="A0AAN0JIC4"/>
<accession>A0AAN0JIC4</accession>
<dbReference type="InterPro" id="IPR038801">
    <property type="entry name" value="TAF1C"/>
</dbReference>
<dbReference type="SUPFAM" id="SSF50978">
    <property type="entry name" value="WD40 repeat-like"/>
    <property type="match status" value="1"/>
</dbReference>
<proteinExistence type="predicted"/>
<dbReference type="KEGG" id="aqu:109584939"/>
<dbReference type="GeneID" id="109584939"/>
<dbReference type="PANTHER" id="PTHR15319:SF1">
    <property type="entry name" value="TATA BOX-BINDING PROTEIN-ASSOCIATED FACTOR RNA POLYMERASE I SUBUNIT C"/>
    <property type="match status" value="1"/>
</dbReference>
<dbReference type="EnsemblMetazoa" id="XM_020000854.1">
    <property type="protein sequence ID" value="XP_019856413.1"/>
    <property type="gene ID" value="LOC109584939"/>
</dbReference>
<sequence>MMASTEFPEFLFPVCHVKEEYIETTVEENSSSMWGFHQRLNQVEYGNLSAFVLNEREGGEERVKNSSHDELHYRNGSRDQIVHYLTSPLPLLPPNATTPYDFVLKSDKINLTKKLVDNQYRYFKLKFPHTYVPVKTLITNIKEAVISNHINEDIEPCQGSVVEYVPSLLGSDEKMEGYLIFAGGPNLNELNITVLSHHTDSNPSSSDVKDYESFYQYINESGSLRPSCAETHRMPGRIREIDSAIVNERIFVAVRTGYYIALFDGPSKSTEKRLRRKWKSSSVMSPSPVTLLKSLKVYQTPALTSSISICPYIYGECLFMIETGGLYLWSFEGGIKEIQSPLCGPSSLSHLWRCVWGPHLFSAVVLEHNCVSLVEFRNDKVTHTYIIDRDSKYMSSNWITSAIVQHPIQPFYIFIATTDKVLLFDLRQLHEPVLEIRHEISKTIHYLGVACFSWQPEVTSLMMSSLHGPQCQVVNIRGGYNLSEEKVLPPRISMTLHAVDTYSTFCEELNLSSSLLYCRLTQSLAGACFVPLLSSQSHCAVFISSKGDLFYQSWLYGAPPPKTKPVVPHLPSEVKLWVEEALKMEREVETTTVGLASKEGKTNDFELIFDYILSDLPDEGLCLKCATILPLEGIRVEPHPPPPTNGTSILWRCSFCLERQVLRRYLKETESLDVDTTGIEYLQKVAGISNETDPKSLVSEYDELCDLWDKWDTAPEPENENETPGGEGGKADLHPIKEEGMEDSQSKASQSRTNDTPSQPRKKSKFGF</sequence>
<reference evidence="2" key="2">
    <citation type="submission" date="2024-06" db="UniProtKB">
        <authorList>
            <consortium name="EnsemblMetazoa"/>
        </authorList>
    </citation>
    <scope>IDENTIFICATION</scope>
</reference>
<feature type="compositionally biased region" description="Polar residues" evidence="1">
    <location>
        <begin position="746"/>
        <end position="759"/>
    </location>
</feature>
<dbReference type="GO" id="GO:0001650">
    <property type="term" value="C:fibrillar center"/>
    <property type="evidence" value="ECO:0007669"/>
    <property type="project" value="TreeGrafter"/>
</dbReference>
<dbReference type="Proteomes" id="UP000007879">
    <property type="component" value="Unassembled WGS sequence"/>
</dbReference>
<feature type="region of interest" description="Disordered" evidence="1">
    <location>
        <begin position="711"/>
        <end position="768"/>
    </location>
</feature>